<reference evidence="9" key="1">
    <citation type="submission" date="2016-10" db="EMBL/GenBank/DDBJ databases">
        <authorList>
            <person name="Varghese N."/>
            <person name="Submissions S."/>
        </authorList>
    </citation>
    <scope>NUCLEOTIDE SEQUENCE [LARGE SCALE GENOMIC DNA]</scope>
    <source>
        <strain evidence="9">SP</strain>
    </source>
</reference>
<comment type="subcellular location">
    <subcellularLocation>
        <location evidence="5">Secreted</location>
    </subcellularLocation>
    <subcellularLocation>
        <location evidence="5">Bacterial flagellum</location>
    </subcellularLocation>
</comment>
<dbReference type="GO" id="GO:0005576">
    <property type="term" value="C:extracellular region"/>
    <property type="evidence" value="ECO:0007669"/>
    <property type="project" value="UniProtKB-SubCell"/>
</dbReference>
<evidence type="ECO:0000256" key="2">
    <source>
        <dbReference type="ARBA" id="ARBA00011255"/>
    </source>
</evidence>
<evidence type="ECO:0000259" key="7">
    <source>
        <dbReference type="Pfam" id="PF07195"/>
    </source>
</evidence>
<feature type="domain" description="Flagellar hook-associated protein 2 C-terminal" evidence="7">
    <location>
        <begin position="255"/>
        <end position="528"/>
    </location>
</feature>
<proteinExistence type="inferred from homology"/>
<dbReference type="InterPro" id="IPR003481">
    <property type="entry name" value="FliD_N"/>
</dbReference>
<dbReference type="GO" id="GO:0009421">
    <property type="term" value="C:bacterial-type flagellum filament cap"/>
    <property type="evidence" value="ECO:0007669"/>
    <property type="project" value="InterPro"/>
</dbReference>
<dbReference type="Pfam" id="PF07195">
    <property type="entry name" value="FliD_C"/>
    <property type="match status" value="1"/>
</dbReference>
<dbReference type="GO" id="GO:0009424">
    <property type="term" value="C:bacterial-type flagellum hook"/>
    <property type="evidence" value="ECO:0007669"/>
    <property type="project" value="UniProtKB-UniRule"/>
</dbReference>
<name>A0A1H3S6Q0_9BACI</name>
<evidence type="ECO:0000256" key="3">
    <source>
        <dbReference type="ARBA" id="ARBA00023054"/>
    </source>
</evidence>
<accession>A0A1H3S6Q0</accession>
<dbReference type="Proteomes" id="UP000198935">
    <property type="component" value="Unassembled WGS sequence"/>
</dbReference>
<gene>
    <name evidence="8" type="ORF">SAMN05421736_11046</name>
</gene>
<keyword evidence="8" id="KW-0282">Flagellum</keyword>
<comment type="subunit">
    <text evidence="2 5">Homopentamer.</text>
</comment>
<keyword evidence="4 5" id="KW-0975">Bacterial flagellum</keyword>
<keyword evidence="8" id="KW-0966">Cell projection</keyword>
<dbReference type="EMBL" id="FNPI01000010">
    <property type="protein sequence ID" value="SDZ33793.1"/>
    <property type="molecule type" value="Genomic_DNA"/>
</dbReference>
<dbReference type="NCBIfam" id="NF005833">
    <property type="entry name" value="PRK07737.1"/>
    <property type="match status" value="1"/>
</dbReference>
<keyword evidence="9" id="KW-1185">Reference proteome</keyword>
<dbReference type="InterPro" id="IPR040026">
    <property type="entry name" value="FliD"/>
</dbReference>
<protein>
    <recommendedName>
        <fullName evidence="5">Flagellar hook-associated protein 2</fullName>
        <shortName evidence="5">HAP2</shortName>
    </recommendedName>
    <alternativeName>
        <fullName evidence="5">Flagellar cap protein</fullName>
    </alternativeName>
</protein>
<comment type="function">
    <text evidence="5">Required for morphogenesis and for the elongation of the flagellar filament by facilitating polymerization of the flagellin monomers at the tip of growing filament. Forms a capping structure, which prevents flagellin subunits (transported through the central channel of the flagellum) from leaking out without polymerization at the distal end.</text>
</comment>
<dbReference type="OrthoDB" id="9776025at2"/>
<evidence type="ECO:0000313" key="9">
    <source>
        <dbReference type="Proteomes" id="UP000198935"/>
    </source>
</evidence>
<dbReference type="PANTHER" id="PTHR30288">
    <property type="entry name" value="FLAGELLAR CAP/ASSEMBLY PROTEIN FLID"/>
    <property type="match status" value="1"/>
</dbReference>
<dbReference type="InterPro" id="IPR010809">
    <property type="entry name" value="FliD_C"/>
</dbReference>
<dbReference type="Pfam" id="PF02465">
    <property type="entry name" value="FliD_N"/>
    <property type="match status" value="1"/>
</dbReference>
<dbReference type="STRING" id="1503961.SAMN05421736_11046"/>
<evidence type="ECO:0000313" key="8">
    <source>
        <dbReference type="EMBL" id="SDZ33793.1"/>
    </source>
</evidence>
<keyword evidence="5" id="KW-0964">Secreted</keyword>
<organism evidence="8 9">
    <name type="scientific">Evansella caseinilytica</name>
    <dbReference type="NCBI Taxonomy" id="1503961"/>
    <lineage>
        <taxon>Bacteria</taxon>
        <taxon>Bacillati</taxon>
        <taxon>Bacillota</taxon>
        <taxon>Bacilli</taxon>
        <taxon>Bacillales</taxon>
        <taxon>Bacillaceae</taxon>
        <taxon>Evansella</taxon>
    </lineage>
</organism>
<dbReference type="PANTHER" id="PTHR30288:SF0">
    <property type="entry name" value="FLAGELLAR HOOK-ASSOCIATED PROTEIN 2"/>
    <property type="match status" value="1"/>
</dbReference>
<feature type="domain" description="Flagellar hook-associated protein 2 N-terminal" evidence="6">
    <location>
        <begin position="11"/>
        <end position="108"/>
    </location>
</feature>
<evidence type="ECO:0000256" key="4">
    <source>
        <dbReference type="ARBA" id="ARBA00023143"/>
    </source>
</evidence>
<keyword evidence="3" id="KW-0175">Coiled coil</keyword>
<evidence type="ECO:0000259" key="6">
    <source>
        <dbReference type="Pfam" id="PF02465"/>
    </source>
</evidence>
<keyword evidence="8" id="KW-0969">Cilium</keyword>
<evidence type="ECO:0000256" key="1">
    <source>
        <dbReference type="ARBA" id="ARBA00009764"/>
    </source>
</evidence>
<dbReference type="AlphaFoldDB" id="A0A1H3S6Q0"/>
<dbReference type="GO" id="GO:0071973">
    <property type="term" value="P:bacterial-type flagellum-dependent cell motility"/>
    <property type="evidence" value="ECO:0007669"/>
    <property type="project" value="TreeGrafter"/>
</dbReference>
<comment type="similarity">
    <text evidence="1 5">Belongs to the FliD family.</text>
</comment>
<evidence type="ECO:0000256" key="5">
    <source>
        <dbReference type="RuleBase" id="RU362066"/>
    </source>
</evidence>
<dbReference type="GO" id="GO:0007155">
    <property type="term" value="P:cell adhesion"/>
    <property type="evidence" value="ECO:0007669"/>
    <property type="project" value="InterPro"/>
</dbReference>
<sequence>MSTMRIGGLASGLDTSEIISQLMSAERMPLDRLIKNKTLLEWQRDKYREVNLEISKLRDSFVAAGLGLQSTFLQKKVTSSNDKVVTATASANASNTSVQMKVNQLATPANFVSNEITDQNILSKKLSEWDSGFQFDENGKATLMFEVQKPGGAYEAVAVELNESDTLQTAMNKLNKAGVGFSAFLDKSADGSAERLVLTMTDTGAGAGIRMGSAIAEDTDAEKAAKENALAFFSSLGFNTVDNGDTTDLVTSTAGQNAIVEINGHVTQRTSNSFTINGVTYSLNGISEPGEVVMITSQTDTEKIMESIMNFVEQYNNLIDLLNGVLREDKHRDYKPLTDDEKAAMSEREIELWEAKAKSGLLRNDSTLMSAMYQMRSAMFSGVAGGFIKDLSEIGLVSSSNYNDGGKIVFDTNRRTMPNGESMTGEDRLRYYIENHGEELYNFFMNDSEEASERGVLRKLRSTLDYTVNQVTERAGREGRTNQQFTLGRQLNDIEDRITNFERRLQQKETRYWAQFTALEKAMAQMNSQAEQLYSMLYSN</sequence>